<evidence type="ECO:0000256" key="1">
    <source>
        <dbReference type="SAM" id="Phobius"/>
    </source>
</evidence>
<evidence type="ECO:0000313" key="2">
    <source>
        <dbReference type="EMBL" id="KEQ29764.1"/>
    </source>
</evidence>
<name>A0A081PGE1_9SPHI</name>
<sequence>MNTIEEQIWNYLDGNCTAAEEHAIQNLVRTQEDWKTAFIEIQSLNLELKQMELEEPSMSFTRNVMEKVKLEPAPISLKTRVDHRIIMIIGGFFILMIVAVLIYAITLTKTETQISGIHLAFTAPDFSFLNKIQSPGLLRAFLFADLLLGLVYLDRFMRRKRKNNIHTS</sequence>
<keyword evidence="1" id="KW-0472">Membrane</keyword>
<keyword evidence="3" id="KW-1185">Reference proteome</keyword>
<gene>
    <name evidence="2" type="ORF">N180_05830</name>
</gene>
<evidence type="ECO:0000313" key="3">
    <source>
        <dbReference type="Proteomes" id="UP000028007"/>
    </source>
</evidence>
<proteinExistence type="predicted"/>
<reference evidence="2 3" key="1">
    <citation type="journal article" date="1992" name="Int. J. Syst. Bacteriol.">
        <title>Sphingobacterium antarcticus sp. nov. a Psychrotrophic Bacterium from the Soils of Schirmacher Oasis, Antarctica.</title>
        <authorList>
            <person name="Shivaji S."/>
            <person name="Ray M.K."/>
            <person name="Rao N.S."/>
            <person name="Saiserr L."/>
            <person name="Jagannadham M.V."/>
            <person name="Kumar G.S."/>
            <person name="Reddy G."/>
            <person name="Bhargava P.M."/>
        </authorList>
    </citation>
    <scope>NUCLEOTIDE SEQUENCE [LARGE SCALE GENOMIC DNA]</scope>
    <source>
        <strain evidence="2 3">4BY</strain>
    </source>
</reference>
<dbReference type="OrthoDB" id="796197at2"/>
<organism evidence="2 3">
    <name type="scientific">Pedobacter antarcticus 4BY</name>
    <dbReference type="NCBI Taxonomy" id="1358423"/>
    <lineage>
        <taxon>Bacteria</taxon>
        <taxon>Pseudomonadati</taxon>
        <taxon>Bacteroidota</taxon>
        <taxon>Sphingobacteriia</taxon>
        <taxon>Sphingobacteriales</taxon>
        <taxon>Sphingobacteriaceae</taxon>
        <taxon>Pedobacter</taxon>
    </lineage>
</organism>
<keyword evidence="1" id="KW-0812">Transmembrane</keyword>
<dbReference type="Proteomes" id="UP000028007">
    <property type="component" value="Unassembled WGS sequence"/>
</dbReference>
<accession>A0A081PGE1</accession>
<dbReference type="eggNOG" id="ENOG50337HT">
    <property type="taxonomic scope" value="Bacteria"/>
</dbReference>
<dbReference type="EMBL" id="JNFF01000062">
    <property type="protein sequence ID" value="KEQ29764.1"/>
    <property type="molecule type" value="Genomic_DNA"/>
</dbReference>
<protein>
    <submittedName>
        <fullName evidence="2">Uncharacterized protein</fullName>
    </submittedName>
</protein>
<dbReference type="AlphaFoldDB" id="A0A081PGE1"/>
<feature type="transmembrane region" description="Helical" evidence="1">
    <location>
        <begin position="85"/>
        <end position="105"/>
    </location>
</feature>
<dbReference type="RefSeq" id="WP_037441255.1">
    <property type="nucleotide sequence ID" value="NZ_JNFF01000062.1"/>
</dbReference>
<feature type="transmembrane region" description="Helical" evidence="1">
    <location>
        <begin position="136"/>
        <end position="153"/>
    </location>
</feature>
<comment type="caution">
    <text evidence="2">The sequence shown here is derived from an EMBL/GenBank/DDBJ whole genome shotgun (WGS) entry which is preliminary data.</text>
</comment>
<keyword evidence="1" id="KW-1133">Transmembrane helix</keyword>